<dbReference type="AlphaFoldDB" id="A0A4R7C9B1"/>
<name>A0A4R7C9B1_9HYPH</name>
<dbReference type="RefSeq" id="WP_166652354.1">
    <property type="nucleotide sequence ID" value="NZ_SNZR01000011.1"/>
</dbReference>
<protein>
    <submittedName>
        <fullName evidence="1">Uncharacterized protein</fullName>
    </submittedName>
</protein>
<gene>
    <name evidence="1" type="ORF">EV668_1194</name>
</gene>
<sequence length="55" mass="6132">MTKTQIAAEIRKVVKMQLDDCERAIKAGTKSIALYELEDAAKRLQKIAALLESAR</sequence>
<evidence type="ECO:0000313" key="2">
    <source>
        <dbReference type="Proteomes" id="UP000295122"/>
    </source>
</evidence>
<keyword evidence="2" id="KW-1185">Reference proteome</keyword>
<evidence type="ECO:0000313" key="1">
    <source>
        <dbReference type="EMBL" id="TDR93925.1"/>
    </source>
</evidence>
<comment type="caution">
    <text evidence="1">The sequence shown here is derived from an EMBL/GenBank/DDBJ whole genome shotgun (WGS) entry which is preliminary data.</text>
</comment>
<organism evidence="1 2">
    <name type="scientific">Enterovirga rhinocerotis</name>
    <dbReference type="NCBI Taxonomy" id="1339210"/>
    <lineage>
        <taxon>Bacteria</taxon>
        <taxon>Pseudomonadati</taxon>
        <taxon>Pseudomonadota</taxon>
        <taxon>Alphaproteobacteria</taxon>
        <taxon>Hyphomicrobiales</taxon>
        <taxon>Methylobacteriaceae</taxon>
        <taxon>Enterovirga</taxon>
    </lineage>
</organism>
<proteinExistence type="predicted"/>
<dbReference type="EMBL" id="SNZR01000011">
    <property type="protein sequence ID" value="TDR93925.1"/>
    <property type="molecule type" value="Genomic_DNA"/>
</dbReference>
<accession>A0A4R7C9B1</accession>
<reference evidence="1 2" key="1">
    <citation type="submission" date="2019-03" db="EMBL/GenBank/DDBJ databases">
        <title>Genomic Encyclopedia of Type Strains, Phase IV (KMG-IV): sequencing the most valuable type-strain genomes for metagenomic binning, comparative biology and taxonomic classification.</title>
        <authorList>
            <person name="Goeker M."/>
        </authorList>
    </citation>
    <scope>NUCLEOTIDE SEQUENCE [LARGE SCALE GENOMIC DNA]</scope>
    <source>
        <strain evidence="1 2">DSM 25903</strain>
    </source>
</reference>
<dbReference type="Proteomes" id="UP000295122">
    <property type="component" value="Unassembled WGS sequence"/>
</dbReference>